<dbReference type="Proteomes" id="UP000289738">
    <property type="component" value="Chromosome B05"/>
</dbReference>
<accession>A0A444Z573</accession>
<dbReference type="EMBL" id="SDMP01000015">
    <property type="protein sequence ID" value="RYR09315.1"/>
    <property type="molecule type" value="Genomic_DNA"/>
</dbReference>
<name>A0A444Z573_ARAHY</name>
<sequence length="583" mass="66279">MPMHDRIIPYLERAGLYHLARLNSQWFWLDEPLVSAFVERWRPETHTFHMPFGECTVTLQDVAFQLGLPVDGEAVSGCLGFHERFRVLPPDASEETVRIYARAYIMMLLSTQLFGDKSANRVHIRWLPFVANLDGMGRYSWGSAALAWLYRCMCRVANRNVTNLAGPLQLLQSWIFWRFPSLRPAGFEVFSFPLASSALDVLAVVHPEILTEEHSRMWRAVTALIYFAVIEWHQVDRVVPQLGGVQHTPEDALNVDWLHAKDGRGGDRWFPHYYQKWHEHWENRLDAVISIERVADPGPSADYLDWWYREAQRFLSPGAAFADPRGTQIPPEAYQRGSSQVPRRSQLPDMPDNRRVERRRRVGTRDTGREWRWLHDAMQEDDAGGDARAEVDHRVRRANARRGRTPDDTQHAGGVSGTAATEAGGDTFTSRAYSQMPEFTPTMTMDLDDQLVSPRFYADFAELIGNDAGTSNVQFGGQSYQQQMPDVQMETGAYQPHMTEMHSQPHDYQGQYGVDLNVPAGSPLDTWFTMGGTPQSAYGLDPPRDDVGQEAARPTRVRRPARCGTGSHLLGDFHDVARDDRDG</sequence>
<dbReference type="PANTHER" id="PTHR46033">
    <property type="entry name" value="PROTEIN MAIN-LIKE 2"/>
    <property type="match status" value="1"/>
</dbReference>
<proteinExistence type="predicted"/>
<organism evidence="3 4">
    <name type="scientific">Arachis hypogaea</name>
    <name type="common">Peanut</name>
    <dbReference type="NCBI Taxonomy" id="3818"/>
    <lineage>
        <taxon>Eukaryota</taxon>
        <taxon>Viridiplantae</taxon>
        <taxon>Streptophyta</taxon>
        <taxon>Embryophyta</taxon>
        <taxon>Tracheophyta</taxon>
        <taxon>Spermatophyta</taxon>
        <taxon>Magnoliopsida</taxon>
        <taxon>eudicotyledons</taxon>
        <taxon>Gunneridae</taxon>
        <taxon>Pentapetalae</taxon>
        <taxon>rosids</taxon>
        <taxon>fabids</taxon>
        <taxon>Fabales</taxon>
        <taxon>Fabaceae</taxon>
        <taxon>Papilionoideae</taxon>
        <taxon>50 kb inversion clade</taxon>
        <taxon>dalbergioids sensu lato</taxon>
        <taxon>Dalbergieae</taxon>
        <taxon>Pterocarpus clade</taxon>
        <taxon>Arachis</taxon>
    </lineage>
</organism>
<keyword evidence="4" id="KW-1185">Reference proteome</keyword>
<evidence type="ECO:0000313" key="3">
    <source>
        <dbReference type="EMBL" id="RYR09315.1"/>
    </source>
</evidence>
<feature type="region of interest" description="Disordered" evidence="1">
    <location>
        <begin position="400"/>
        <end position="425"/>
    </location>
</feature>
<feature type="domain" description="Aminotransferase-like plant mobile" evidence="2">
    <location>
        <begin position="99"/>
        <end position="185"/>
    </location>
</feature>
<evidence type="ECO:0000259" key="2">
    <source>
        <dbReference type="Pfam" id="PF10536"/>
    </source>
</evidence>
<feature type="region of interest" description="Disordered" evidence="1">
    <location>
        <begin position="537"/>
        <end position="564"/>
    </location>
</feature>
<dbReference type="InterPro" id="IPR019557">
    <property type="entry name" value="AminoTfrase-like_pln_mobile"/>
</dbReference>
<gene>
    <name evidence="3" type="ORF">Ahy_B05g077571</name>
</gene>
<dbReference type="GO" id="GO:0010073">
    <property type="term" value="P:meristem maintenance"/>
    <property type="evidence" value="ECO:0007669"/>
    <property type="project" value="InterPro"/>
</dbReference>
<evidence type="ECO:0000256" key="1">
    <source>
        <dbReference type="SAM" id="MobiDB-lite"/>
    </source>
</evidence>
<dbReference type="Pfam" id="PF10536">
    <property type="entry name" value="PMD"/>
    <property type="match status" value="2"/>
</dbReference>
<evidence type="ECO:0000313" key="4">
    <source>
        <dbReference type="Proteomes" id="UP000289738"/>
    </source>
</evidence>
<feature type="region of interest" description="Disordered" evidence="1">
    <location>
        <begin position="320"/>
        <end position="362"/>
    </location>
</feature>
<reference evidence="3 4" key="1">
    <citation type="submission" date="2019-01" db="EMBL/GenBank/DDBJ databases">
        <title>Sequencing of cultivated peanut Arachis hypogaea provides insights into genome evolution and oil improvement.</title>
        <authorList>
            <person name="Chen X."/>
        </authorList>
    </citation>
    <scope>NUCLEOTIDE SEQUENCE [LARGE SCALE GENOMIC DNA]</scope>
    <source>
        <strain evidence="4">cv. Fuhuasheng</strain>
        <tissue evidence="3">Leaves</tissue>
    </source>
</reference>
<dbReference type="InterPro" id="IPR044824">
    <property type="entry name" value="MAIN-like"/>
</dbReference>
<dbReference type="AlphaFoldDB" id="A0A444Z573"/>
<comment type="caution">
    <text evidence="3">The sequence shown here is derived from an EMBL/GenBank/DDBJ whole genome shotgun (WGS) entry which is preliminary data.</text>
</comment>
<dbReference type="PANTHER" id="PTHR46033:SF8">
    <property type="entry name" value="PROTEIN MAINTENANCE OF MERISTEMS-LIKE"/>
    <property type="match status" value="1"/>
</dbReference>
<feature type="domain" description="Aminotransferase-like plant mobile" evidence="2">
    <location>
        <begin position="15"/>
        <end position="78"/>
    </location>
</feature>
<protein>
    <recommendedName>
        <fullName evidence="2">Aminotransferase-like plant mobile domain-containing protein</fullName>
    </recommendedName>
</protein>